<keyword evidence="2" id="KW-1185">Reference proteome</keyword>
<gene>
    <name evidence="1" type="ORF">JMJ56_31680</name>
</gene>
<accession>A0ABS1UD02</accession>
<organism evidence="1 2">
    <name type="scientific">Belnapia arida</name>
    <dbReference type="NCBI Taxonomy" id="2804533"/>
    <lineage>
        <taxon>Bacteria</taxon>
        <taxon>Pseudomonadati</taxon>
        <taxon>Pseudomonadota</taxon>
        <taxon>Alphaproteobacteria</taxon>
        <taxon>Acetobacterales</taxon>
        <taxon>Roseomonadaceae</taxon>
        <taxon>Belnapia</taxon>
    </lineage>
</organism>
<protein>
    <submittedName>
        <fullName evidence="1">Uncharacterized protein</fullName>
    </submittedName>
</protein>
<dbReference type="EMBL" id="JAETWB010000078">
    <property type="protein sequence ID" value="MBL6082529.1"/>
    <property type="molecule type" value="Genomic_DNA"/>
</dbReference>
<comment type="caution">
    <text evidence="1">The sequence shown here is derived from an EMBL/GenBank/DDBJ whole genome shotgun (WGS) entry which is preliminary data.</text>
</comment>
<name>A0ABS1UD02_9PROT</name>
<proteinExistence type="predicted"/>
<dbReference type="Proteomes" id="UP000660885">
    <property type="component" value="Unassembled WGS sequence"/>
</dbReference>
<sequence>MTAAAAEAHRESLVPIVYYFASQTGRMRSPPATGLTLLERQEGELASLSASDWAAVTLVGEGYIDEQCFALLSALEELERTRRATLANMNAIQSATVGIMGLAVAAQKAIGITGIAFGLAASLFDNTTSSVLYQLPAASVRAVVLAQRDQLRQEEASDGANLLSRVTNRGLAVARMTEYLQYCAPVTINANIERILNNTRVKDGEFVVPPVRPAVSSALVQPMSAIPPGTRVVQVGQTTRPVRLDPDVQRQLATLAAAVRATRERPRLEQAASTLGLPVTPVMLDTELSAAIRQKLSASVNAADVTIQRSQMERLNQVLLPILQPAAPPAQPFPAPR</sequence>
<dbReference type="RefSeq" id="WP_202835863.1">
    <property type="nucleotide sequence ID" value="NZ_JAETWB010000078.1"/>
</dbReference>
<reference evidence="1 2" key="1">
    <citation type="submission" date="2021-01" db="EMBL/GenBank/DDBJ databases">
        <title>Belnapia mucosa sp. nov. and Belnapia arida sp. nov., isolated from the Tabernas Desert (Almeria, Spain).</title>
        <authorList>
            <person name="Molina-Menor E."/>
            <person name="Vidal-Verdu A."/>
            <person name="Calonge A."/>
            <person name="Satari L."/>
            <person name="Pereto J."/>
            <person name="Porcar M."/>
        </authorList>
    </citation>
    <scope>NUCLEOTIDE SEQUENCE [LARGE SCALE GENOMIC DNA]</scope>
    <source>
        <strain evidence="1 2">T18</strain>
    </source>
</reference>
<evidence type="ECO:0000313" key="1">
    <source>
        <dbReference type="EMBL" id="MBL6082529.1"/>
    </source>
</evidence>
<evidence type="ECO:0000313" key="2">
    <source>
        <dbReference type="Proteomes" id="UP000660885"/>
    </source>
</evidence>